<evidence type="ECO:0000313" key="1">
    <source>
        <dbReference type="EMBL" id="ALS23683.1"/>
    </source>
</evidence>
<dbReference type="Gene3D" id="1.20.1260.10">
    <property type="match status" value="1"/>
</dbReference>
<name>A0A0U2VK15_9BACL</name>
<dbReference type="AlphaFoldDB" id="A0A0U2VK15"/>
<reference evidence="2" key="1">
    <citation type="submission" date="2015-12" db="EMBL/GenBank/DDBJ databases">
        <title>Complete genome sequences of two moderately thermophilic Paenibacillus species.</title>
        <authorList>
            <person name="Butler R.III."/>
            <person name="Wang J."/>
            <person name="Stark B.C."/>
            <person name="Pombert J.-F."/>
        </authorList>
    </citation>
    <scope>NUCLEOTIDE SEQUENCE [LARGE SCALE GENOMIC DNA]</scope>
    <source>
        <strain evidence="2">32O-Y</strain>
    </source>
</reference>
<reference evidence="1 2" key="2">
    <citation type="journal article" date="2016" name="Genome Announc.">
        <title>Complete Genome Sequences of Two Interactive Moderate Thermophiles, Paenibacillus napthalenovorans 32O-Y and Paenibacillus sp. 32O-W.</title>
        <authorList>
            <person name="Butler R.R.III."/>
            <person name="Wang J."/>
            <person name="Stark B.C."/>
            <person name="Pombert J.F."/>
        </authorList>
    </citation>
    <scope>NUCLEOTIDE SEQUENCE [LARGE SCALE GENOMIC DNA]</scope>
    <source>
        <strain evidence="1 2">32O-Y</strain>
    </source>
</reference>
<gene>
    <name evidence="1" type="ORF">IJ22_33220</name>
</gene>
<keyword evidence="2" id="KW-1185">Reference proteome</keyword>
<dbReference type="GO" id="GO:0010124">
    <property type="term" value="P:phenylacetate catabolic process"/>
    <property type="evidence" value="ECO:0007669"/>
    <property type="project" value="InterPro"/>
</dbReference>
<dbReference type="EMBL" id="CP013652">
    <property type="protein sequence ID" value="ALS23683.1"/>
    <property type="molecule type" value="Genomic_DNA"/>
</dbReference>
<dbReference type="InterPro" id="IPR009078">
    <property type="entry name" value="Ferritin-like_SF"/>
</dbReference>
<dbReference type="PATRIC" id="fig|162209.4.peg.3555"/>
<accession>A0A0U2VK15</accession>
<dbReference type="STRING" id="162209.IJ22_33220"/>
<dbReference type="Proteomes" id="UP000061660">
    <property type="component" value="Chromosome"/>
</dbReference>
<dbReference type="InterPro" id="IPR012347">
    <property type="entry name" value="Ferritin-like"/>
</dbReference>
<dbReference type="OrthoDB" id="2680510at2"/>
<organism evidence="1 2">
    <name type="scientific">Paenibacillus naphthalenovorans</name>
    <dbReference type="NCBI Taxonomy" id="162209"/>
    <lineage>
        <taxon>Bacteria</taxon>
        <taxon>Bacillati</taxon>
        <taxon>Bacillota</taxon>
        <taxon>Bacilli</taxon>
        <taxon>Bacillales</taxon>
        <taxon>Paenibacillaceae</taxon>
        <taxon>Paenibacillus</taxon>
    </lineage>
</organism>
<dbReference type="Pfam" id="PF05138">
    <property type="entry name" value="PaaA_PaaC"/>
    <property type="match status" value="1"/>
</dbReference>
<dbReference type="SUPFAM" id="SSF47240">
    <property type="entry name" value="Ferritin-like"/>
    <property type="match status" value="1"/>
</dbReference>
<sequence length="213" mass="23635">MSNKTAGLASFIETIETIADNKYILGDLLVEIGVSGPDLEATLSTIAMAQGELGHARLLYNWAFDLKGIKKQEIERQTGKAFTSVVAVDNWIDLIGSLYVVNVGLELVLKAMLNGRHTDVVNRINKLLREQKEHIMYSRGWVEQLLRDQGAVPRKMDESIKKVFPEVQAWLKGLEDSSALIEEGYLKPGVRLVAPFQSQIGSVQAQRAESDVV</sequence>
<dbReference type="KEGG" id="pnp:IJ22_33220"/>
<dbReference type="InterPro" id="IPR007814">
    <property type="entry name" value="PaaA_PaaC"/>
</dbReference>
<dbReference type="RefSeq" id="WP_054817429.1">
    <property type="nucleotide sequence ID" value="NZ_BJCS01000010.1"/>
</dbReference>
<evidence type="ECO:0000313" key="2">
    <source>
        <dbReference type="Proteomes" id="UP000061660"/>
    </source>
</evidence>
<protein>
    <submittedName>
        <fullName evidence="1">Subunit A/C of 1,2-phenylacetyl-CoA epoxidase</fullName>
    </submittedName>
</protein>
<proteinExistence type="predicted"/>